<proteinExistence type="predicted"/>
<evidence type="ECO:0000313" key="2">
    <source>
        <dbReference type="Proteomes" id="UP000525987"/>
    </source>
</evidence>
<protein>
    <submittedName>
        <fullName evidence="1">Uncharacterized protein</fullName>
    </submittedName>
</protein>
<dbReference type="EMBL" id="JACHXM010000039">
    <property type="protein sequence ID" value="MBB3143269.1"/>
    <property type="molecule type" value="Genomic_DNA"/>
</dbReference>
<keyword evidence="2" id="KW-1185">Reference proteome</keyword>
<sequence length="34" mass="3610">MSTANRGVVYKGPGEVAVESIAYPELALGNRKCE</sequence>
<accession>A0A7W5G7H0</accession>
<name>A0A7W5G7H0_9GAMM</name>
<evidence type="ECO:0000313" key="1">
    <source>
        <dbReference type="EMBL" id="MBB3143269.1"/>
    </source>
</evidence>
<comment type="caution">
    <text evidence="1">The sequence shown here is derived from an EMBL/GenBank/DDBJ whole genome shotgun (WGS) entry which is preliminary data.</text>
</comment>
<organism evidence="1 2">
    <name type="scientific">Halomonas organivorans</name>
    <dbReference type="NCBI Taxonomy" id="257772"/>
    <lineage>
        <taxon>Bacteria</taxon>
        <taxon>Pseudomonadati</taxon>
        <taxon>Pseudomonadota</taxon>
        <taxon>Gammaproteobacteria</taxon>
        <taxon>Oceanospirillales</taxon>
        <taxon>Halomonadaceae</taxon>
        <taxon>Halomonas</taxon>
    </lineage>
</organism>
<reference evidence="1 2" key="1">
    <citation type="submission" date="2020-08" db="EMBL/GenBank/DDBJ databases">
        <title>Genomic Encyclopedia of Type Strains, Phase III (KMG-III): the genomes of soil and plant-associated and newly described type strains.</title>
        <authorList>
            <person name="Whitman W."/>
        </authorList>
    </citation>
    <scope>NUCLEOTIDE SEQUENCE [LARGE SCALE GENOMIC DNA]</scope>
    <source>
        <strain evidence="1 2">CECT 5995</strain>
    </source>
</reference>
<feature type="non-terminal residue" evidence="1">
    <location>
        <position position="34"/>
    </location>
</feature>
<dbReference type="AlphaFoldDB" id="A0A7W5G7H0"/>
<dbReference type="Proteomes" id="UP000525987">
    <property type="component" value="Unassembled WGS sequence"/>
</dbReference>
<gene>
    <name evidence="1" type="ORF">FHR96_004190</name>
</gene>